<accession>A0A8H2WGZ6</accession>
<dbReference type="GO" id="GO:0000774">
    <property type="term" value="F:adenyl-nucleotide exchange factor activity"/>
    <property type="evidence" value="ECO:0007669"/>
    <property type="project" value="InterPro"/>
</dbReference>
<dbReference type="GO" id="GO:0001405">
    <property type="term" value="C:PAM complex, Tim23 associated import motor"/>
    <property type="evidence" value="ECO:0007669"/>
    <property type="project" value="TreeGrafter"/>
</dbReference>
<evidence type="ECO:0000256" key="7">
    <source>
        <dbReference type="SAM" id="MobiDB-lite"/>
    </source>
</evidence>
<dbReference type="AlphaFoldDB" id="A0A8H2WGZ6"/>
<dbReference type="HAMAP" id="MF_01151">
    <property type="entry name" value="GrpE"/>
    <property type="match status" value="1"/>
</dbReference>
<feature type="compositionally biased region" description="Basic and acidic residues" evidence="7">
    <location>
        <begin position="131"/>
        <end position="160"/>
    </location>
</feature>
<feature type="compositionally biased region" description="Pro residues" evidence="7">
    <location>
        <begin position="23"/>
        <end position="36"/>
    </location>
</feature>
<dbReference type="PANTHER" id="PTHR21237:SF23">
    <property type="entry name" value="GRPE PROTEIN HOMOLOG, MITOCHONDRIAL"/>
    <property type="match status" value="1"/>
</dbReference>
<protein>
    <recommendedName>
        <fullName evidence="4">GrpE protein homolog</fullName>
    </recommendedName>
</protein>
<dbReference type="SUPFAM" id="SSF51064">
    <property type="entry name" value="Head domain of nucleotide exchange factor GrpE"/>
    <property type="match status" value="1"/>
</dbReference>
<gene>
    <name evidence="8" type="ORF">RDB_LOCUS23485</name>
</gene>
<feature type="region of interest" description="Disordered" evidence="7">
    <location>
        <begin position="1"/>
        <end position="197"/>
    </location>
</feature>
<feature type="compositionally biased region" description="Low complexity" evidence="7">
    <location>
        <begin position="98"/>
        <end position="108"/>
    </location>
</feature>
<dbReference type="GO" id="GO:0051087">
    <property type="term" value="F:protein-folding chaperone binding"/>
    <property type="evidence" value="ECO:0007669"/>
    <property type="project" value="InterPro"/>
</dbReference>
<sequence>MTSRKDLSVSERIAALQRGSSPSPRPTSPPGTPPKVPASHSLKDKIAHFDSMGTAPRPSGSFGLGAPADHKTTSRELYGNRIPGVPYAKGPGSIGKDFSQFSNSSTSSFDHDAMARDEHDGNSNASPTTDDGLKSDFKSSVPEIRRTDSLTEHWVDDQKSKSRLAVDVATAATPAISAPPSPVPDSEGSVPVGPTTPLTSTAIRNLIASSHVPSRLGAETPVSMMVETGSLVDGEQPKLVPEEPGPTPPSPVVTGMQLLGISDTGETTPTREDDEAPQPDATSSLSLSAAHRPDETPNTPLARSVDVTGPIEAVSLGEGQQPSSLGISTGHGASDGDELTARNIRHLDANSPKLAPHILAPSGPSSVIVEDGSVSHSVLPSPNPELHPGARTPEPPSALTPKQALSDLPGPPPGTLPLSAASLRLLGIEDGKKSGRSGTETPMSILVETGSNDGKPRDLEGVEPPIATPMPRASTDSYFGEPTPDVVTPPASSVNIANSELDNRFSERGPPVPPKDIPPVVTNIKILPDPMKTPTKATVGLAPMSTPTRASTTIHKARSRPDFSSTGAVSSPTTVDPIPGQTLAIPNAGLQRRATTGSSNNKPAPHRRASRVPQMQLLPNGQWGVVDDESDEEDTGGWAKAHTRNAIRSTWAAQRAMSAQAQQDADVKPKEGACETEDLAAKLKAKEEEVKEMTNRLRYAQADYLNLQRNAQREKEQTRDYAITKLATDLIGTVDVLALALKSVPEDARKGNQLYEGVEMTQRSLLQSLAKYGVEQYDPIGETFDPNLHEALYMAPIPGKEPGTVIETQKLGYKIKDRILRAAQVGVAQQTS</sequence>
<comment type="caution">
    <text evidence="8">The sequence shown here is derived from an EMBL/GenBank/DDBJ whole genome shotgun (WGS) entry which is preliminary data.</text>
</comment>
<evidence type="ECO:0000256" key="3">
    <source>
        <dbReference type="ARBA" id="ARBA00023186"/>
    </source>
</evidence>
<organism evidence="8 9">
    <name type="scientific">Rhizoctonia solani</name>
    <dbReference type="NCBI Taxonomy" id="456999"/>
    <lineage>
        <taxon>Eukaryota</taxon>
        <taxon>Fungi</taxon>
        <taxon>Dikarya</taxon>
        <taxon>Basidiomycota</taxon>
        <taxon>Agaricomycotina</taxon>
        <taxon>Agaricomycetes</taxon>
        <taxon>Cantharellales</taxon>
        <taxon>Ceratobasidiaceae</taxon>
        <taxon>Rhizoctonia</taxon>
    </lineage>
</organism>
<dbReference type="Gene3D" id="3.90.20.20">
    <property type="match status" value="1"/>
</dbReference>
<dbReference type="PROSITE" id="PS01071">
    <property type="entry name" value="GRPE"/>
    <property type="match status" value="1"/>
</dbReference>
<evidence type="ECO:0000313" key="8">
    <source>
        <dbReference type="EMBL" id="CAE6379250.1"/>
    </source>
</evidence>
<dbReference type="Proteomes" id="UP000663843">
    <property type="component" value="Unassembled WGS sequence"/>
</dbReference>
<dbReference type="PANTHER" id="PTHR21237">
    <property type="entry name" value="GRPE PROTEIN"/>
    <property type="match status" value="1"/>
</dbReference>
<evidence type="ECO:0000313" key="9">
    <source>
        <dbReference type="Proteomes" id="UP000663843"/>
    </source>
</evidence>
<proteinExistence type="inferred from homology"/>
<reference evidence="8" key="1">
    <citation type="submission" date="2021-01" db="EMBL/GenBank/DDBJ databases">
        <authorList>
            <person name="Kaushik A."/>
        </authorList>
    </citation>
    <scope>NUCLEOTIDE SEQUENCE</scope>
    <source>
        <strain evidence="8">AG2-2IIIB</strain>
    </source>
</reference>
<feature type="region of interest" description="Disordered" evidence="7">
    <location>
        <begin position="354"/>
        <end position="617"/>
    </location>
</feature>
<dbReference type="Pfam" id="PF01025">
    <property type="entry name" value="GrpE"/>
    <property type="match status" value="1"/>
</dbReference>
<evidence type="ECO:0000256" key="2">
    <source>
        <dbReference type="ARBA" id="ARBA00009054"/>
    </source>
</evidence>
<dbReference type="SUPFAM" id="SSF58014">
    <property type="entry name" value="Coiled-coil domain of nucleotide exchange factor GrpE"/>
    <property type="match status" value="1"/>
</dbReference>
<feature type="coiled-coil region" evidence="6">
    <location>
        <begin position="676"/>
        <end position="717"/>
    </location>
</feature>
<dbReference type="CDD" id="cd00446">
    <property type="entry name" value="GrpE"/>
    <property type="match status" value="1"/>
</dbReference>
<feature type="compositionally biased region" description="Polar residues" evidence="7">
    <location>
        <begin position="545"/>
        <end position="554"/>
    </location>
</feature>
<feature type="compositionally biased region" description="Polar residues" evidence="7">
    <location>
        <begin position="562"/>
        <end position="574"/>
    </location>
</feature>
<dbReference type="Gene3D" id="2.30.22.10">
    <property type="entry name" value="Head domain of nucleotide exchange factor GrpE"/>
    <property type="match status" value="1"/>
</dbReference>
<name>A0A8H2WGZ6_9AGAM</name>
<comment type="subcellular location">
    <subcellularLocation>
        <location evidence="1 4">Mitochondrion matrix</location>
    </subcellularLocation>
</comment>
<dbReference type="InterPro" id="IPR009012">
    <property type="entry name" value="GrpE_head"/>
</dbReference>
<keyword evidence="3 4" id="KW-0143">Chaperone</keyword>
<dbReference type="GO" id="GO:0030150">
    <property type="term" value="P:protein import into mitochondrial matrix"/>
    <property type="evidence" value="ECO:0007669"/>
    <property type="project" value="TreeGrafter"/>
</dbReference>
<dbReference type="GO" id="GO:0006457">
    <property type="term" value="P:protein folding"/>
    <property type="evidence" value="ECO:0007669"/>
    <property type="project" value="InterPro"/>
</dbReference>
<dbReference type="FunFam" id="2.30.22.10:FF:000002">
    <property type="entry name" value="GrpE protein homolog"/>
    <property type="match status" value="1"/>
</dbReference>
<feature type="compositionally biased region" description="Polar residues" evidence="7">
    <location>
        <begin position="490"/>
        <end position="500"/>
    </location>
</feature>
<dbReference type="EMBL" id="CAJMWT010001107">
    <property type="protein sequence ID" value="CAE6379250.1"/>
    <property type="molecule type" value="Genomic_DNA"/>
</dbReference>
<evidence type="ECO:0000256" key="6">
    <source>
        <dbReference type="SAM" id="Coils"/>
    </source>
</evidence>
<comment type="similarity">
    <text evidence="2 5">Belongs to the GrpE family.</text>
</comment>
<feature type="compositionally biased region" description="Polar residues" evidence="7">
    <location>
        <begin position="318"/>
        <end position="327"/>
    </location>
</feature>
<dbReference type="InterPro" id="IPR000740">
    <property type="entry name" value="GrpE"/>
</dbReference>
<dbReference type="GO" id="GO:0051082">
    <property type="term" value="F:unfolded protein binding"/>
    <property type="evidence" value="ECO:0007669"/>
    <property type="project" value="TreeGrafter"/>
</dbReference>
<keyword evidence="4" id="KW-0496">Mitochondrion</keyword>
<dbReference type="InterPro" id="IPR013805">
    <property type="entry name" value="GrpE_CC"/>
</dbReference>
<evidence type="ECO:0000256" key="4">
    <source>
        <dbReference type="RuleBase" id="RU000640"/>
    </source>
</evidence>
<feature type="region of interest" description="Disordered" evidence="7">
    <location>
        <begin position="229"/>
        <end position="339"/>
    </location>
</feature>
<dbReference type="GO" id="GO:0042803">
    <property type="term" value="F:protein homodimerization activity"/>
    <property type="evidence" value="ECO:0007669"/>
    <property type="project" value="InterPro"/>
</dbReference>
<keyword evidence="6" id="KW-0175">Coiled coil</keyword>
<feature type="compositionally biased region" description="Basic and acidic residues" evidence="7">
    <location>
        <begin position="109"/>
        <end position="121"/>
    </location>
</feature>
<evidence type="ECO:0000256" key="5">
    <source>
        <dbReference type="RuleBase" id="RU004478"/>
    </source>
</evidence>
<evidence type="ECO:0000256" key="1">
    <source>
        <dbReference type="ARBA" id="ARBA00004305"/>
    </source>
</evidence>
<feature type="compositionally biased region" description="Polar residues" evidence="7">
    <location>
        <begin position="593"/>
        <end position="602"/>
    </location>
</feature>
<dbReference type="PRINTS" id="PR00773">
    <property type="entry name" value="GRPEPROTEIN"/>
</dbReference>
<comment type="function">
    <text evidence="4">Essential component of the PAM complex, a complex required for the translocation of transit peptide-containing proteins from the inner membrane into the mitochondrial matrix in an ATP-dependent manner.</text>
</comment>